<dbReference type="EMBL" id="JWZT01001136">
    <property type="protein sequence ID" value="KII72726.1"/>
    <property type="molecule type" value="Genomic_DNA"/>
</dbReference>
<evidence type="ECO:0000313" key="2">
    <source>
        <dbReference type="Proteomes" id="UP000031668"/>
    </source>
</evidence>
<dbReference type="AlphaFoldDB" id="A0A0C2MZH0"/>
<dbReference type="OMA" id="TECPTIL"/>
<gene>
    <name evidence="1" type="ORF">RF11_12268</name>
</gene>
<sequence length="151" mass="16829">MALSAENSNANFGDAHRKGTKNIYANLRTAVGLSHLLSFGCSVNILHKSMQTAVNAYHIMLNRSFARYTSTFVFTLSLWKSSKIFANLAASNTGNFLATQKSGGCLMPSVKRILLIYDGLMSYFSLLSHCRTVIQEFFGDPLSETWIYFVH</sequence>
<dbReference type="OrthoDB" id="6624537at2759"/>
<name>A0A0C2MZH0_THEKT</name>
<organism evidence="1 2">
    <name type="scientific">Thelohanellus kitauei</name>
    <name type="common">Myxosporean</name>
    <dbReference type="NCBI Taxonomy" id="669202"/>
    <lineage>
        <taxon>Eukaryota</taxon>
        <taxon>Metazoa</taxon>
        <taxon>Cnidaria</taxon>
        <taxon>Myxozoa</taxon>
        <taxon>Myxosporea</taxon>
        <taxon>Bivalvulida</taxon>
        <taxon>Platysporina</taxon>
        <taxon>Myxobolidae</taxon>
        <taxon>Thelohanellus</taxon>
    </lineage>
</organism>
<evidence type="ECO:0000313" key="1">
    <source>
        <dbReference type="EMBL" id="KII72726.1"/>
    </source>
</evidence>
<keyword evidence="2" id="KW-1185">Reference proteome</keyword>
<comment type="caution">
    <text evidence="1">The sequence shown here is derived from an EMBL/GenBank/DDBJ whole genome shotgun (WGS) entry which is preliminary data.</text>
</comment>
<dbReference type="Proteomes" id="UP000031668">
    <property type="component" value="Unassembled WGS sequence"/>
</dbReference>
<accession>A0A0C2MZH0</accession>
<reference evidence="1 2" key="1">
    <citation type="journal article" date="2014" name="Genome Biol. Evol.">
        <title>The genome of the myxosporean Thelohanellus kitauei shows adaptations to nutrient acquisition within its fish host.</title>
        <authorList>
            <person name="Yang Y."/>
            <person name="Xiong J."/>
            <person name="Zhou Z."/>
            <person name="Huo F."/>
            <person name="Miao W."/>
            <person name="Ran C."/>
            <person name="Liu Y."/>
            <person name="Zhang J."/>
            <person name="Feng J."/>
            <person name="Wang M."/>
            <person name="Wang M."/>
            <person name="Wang L."/>
            <person name="Yao B."/>
        </authorList>
    </citation>
    <scope>NUCLEOTIDE SEQUENCE [LARGE SCALE GENOMIC DNA]</scope>
    <source>
        <strain evidence="1">Wuqing</strain>
    </source>
</reference>
<protein>
    <submittedName>
        <fullName evidence="1">Uncharacterized protein</fullName>
    </submittedName>
</protein>
<proteinExistence type="predicted"/>